<keyword evidence="1" id="KW-0547">Nucleotide-binding</keyword>
<dbReference type="Pfam" id="PF00158">
    <property type="entry name" value="Sigma54_activat"/>
    <property type="match status" value="1"/>
</dbReference>
<dbReference type="InterPro" id="IPR025944">
    <property type="entry name" value="Sigma_54_int_dom_CS"/>
</dbReference>
<evidence type="ECO:0000313" key="11">
    <source>
        <dbReference type="EMBL" id="HFK97153.1"/>
    </source>
</evidence>
<dbReference type="Pfam" id="PF25601">
    <property type="entry name" value="AAA_lid_14"/>
    <property type="match status" value="1"/>
</dbReference>
<dbReference type="SUPFAM" id="SSF55785">
    <property type="entry name" value="PYP-like sensor domain (PAS domain)"/>
    <property type="match status" value="1"/>
</dbReference>
<evidence type="ECO:0000259" key="8">
    <source>
        <dbReference type="PROSITE" id="PS50045"/>
    </source>
</evidence>
<evidence type="ECO:0000256" key="7">
    <source>
        <dbReference type="ARBA" id="ARBA00029500"/>
    </source>
</evidence>
<dbReference type="GO" id="GO:0003677">
    <property type="term" value="F:DNA binding"/>
    <property type="evidence" value="ECO:0007669"/>
    <property type="project" value="UniProtKB-KW"/>
</dbReference>
<accession>A0A832A066</accession>
<dbReference type="CDD" id="cd00009">
    <property type="entry name" value="AAA"/>
    <property type="match status" value="1"/>
</dbReference>
<dbReference type="InterPro" id="IPR035965">
    <property type="entry name" value="PAS-like_dom_sf"/>
</dbReference>
<evidence type="ECO:0000256" key="5">
    <source>
        <dbReference type="ARBA" id="ARBA00023125"/>
    </source>
</evidence>
<dbReference type="SMART" id="SM00091">
    <property type="entry name" value="PAS"/>
    <property type="match status" value="1"/>
</dbReference>
<dbReference type="InterPro" id="IPR000014">
    <property type="entry name" value="PAS"/>
</dbReference>
<dbReference type="PROSITE" id="PS00676">
    <property type="entry name" value="SIGMA54_INTERACT_2"/>
    <property type="match status" value="1"/>
</dbReference>
<keyword evidence="3" id="KW-0067">ATP-binding</keyword>
<dbReference type="Gene3D" id="3.40.50.300">
    <property type="entry name" value="P-loop containing nucleotide triphosphate hydrolases"/>
    <property type="match status" value="1"/>
</dbReference>
<dbReference type="PROSITE" id="PS50112">
    <property type="entry name" value="PAS"/>
    <property type="match status" value="1"/>
</dbReference>
<dbReference type="InterPro" id="IPR002078">
    <property type="entry name" value="Sigma_54_int"/>
</dbReference>
<dbReference type="InterPro" id="IPR025662">
    <property type="entry name" value="Sigma_54_int_dom_ATP-bd_1"/>
</dbReference>
<evidence type="ECO:0000259" key="10">
    <source>
        <dbReference type="PROSITE" id="PS50113"/>
    </source>
</evidence>
<dbReference type="EMBL" id="DSTK01000022">
    <property type="protein sequence ID" value="HFK97153.1"/>
    <property type="molecule type" value="Genomic_DNA"/>
</dbReference>
<protein>
    <recommendedName>
        <fullName evidence="7">HTH-type transcriptional regulatory protein TyrR</fullName>
    </recommendedName>
</protein>
<keyword evidence="4" id="KW-0805">Transcription regulation</keyword>
<dbReference type="PANTHER" id="PTHR32071">
    <property type="entry name" value="TRANSCRIPTIONAL REGULATORY PROTEIN"/>
    <property type="match status" value="1"/>
</dbReference>
<proteinExistence type="predicted"/>
<feature type="domain" description="Sigma-54 factor interaction" evidence="8">
    <location>
        <begin position="183"/>
        <end position="413"/>
    </location>
</feature>
<dbReference type="InterPro" id="IPR027417">
    <property type="entry name" value="P-loop_NTPase"/>
</dbReference>
<dbReference type="InterPro" id="IPR009057">
    <property type="entry name" value="Homeodomain-like_sf"/>
</dbReference>
<gene>
    <name evidence="11" type="ORF">ENS06_07490</name>
</gene>
<dbReference type="Gene3D" id="1.10.10.60">
    <property type="entry name" value="Homeodomain-like"/>
    <property type="match status" value="1"/>
</dbReference>
<dbReference type="FunFam" id="3.40.50.300:FF:000006">
    <property type="entry name" value="DNA-binding transcriptional regulator NtrC"/>
    <property type="match status" value="1"/>
</dbReference>
<dbReference type="PROSITE" id="PS00675">
    <property type="entry name" value="SIGMA54_INTERACT_1"/>
    <property type="match status" value="1"/>
</dbReference>
<evidence type="ECO:0000256" key="3">
    <source>
        <dbReference type="ARBA" id="ARBA00022840"/>
    </source>
</evidence>
<dbReference type="Pfam" id="PF13426">
    <property type="entry name" value="PAS_9"/>
    <property type="match status" value="1"/>
</dbReference>
<comment type="caution">
    <text evidence="11">The sequence shown here is derived from an EMBL/GenBank/DDBJ whole genome shotgun (WGS) entry which is preliminary data.</text>
</comment>
<dbReference type="InterPro" id="IPR030828">
    <property type="entry name" value="HTH_TyrR"/>
</dbReference>
<dbReference type="InterPro" id="IPR000700">
    <property type="entry name" value="PAS-assoc_C"/>
</dbReference>
<feature type="domain" description="PAC" evidence="10">
    <location>
        <begin position="106"/>
        <end position="158"/>
    </location>
</feature>
<dbReference type="Gene3D" id="3.30.450.20">
    <property type="entry name" value="PAS domain"/>
    <property type="match status" value="1"/>
</dbReference>
<dbReference type="PROSITE" id="PS50113">
    <property type="entry name" value="PAC"/>
    <property type="match status" value="1"/>
</dbReference>
<dbReference type="AlphaFoldDB" id="A0A832A066"/>
<dbReference type="Gene3D" id="1.10.8.60">
    <property type="match status" value="1"/>
</dbReference>
<dbReference type="NCBIfam" id="TIGR00229">
    <property type="entry name" value="sensory_box"/>
    <property type="match status" value="1"/>
</dbReference>
<dbReference type="Pfam" id="PF18024">
    <property type="entry name" value="HTH_50"/>
    <property type="match status" value="1"/>
</dbReference>
<name>A0A832A066_9BACT</name>
<keyword evidence="5" id="KW-0238">DNA-binding</keyword>
<sequence>MVRISPLDRPPFTPGVLCHFENSLQLEEVTRALLSYQNLSRELDAIIDSSYDGLWICDAEGTVLRINRASERLNALKAQDVVGRNMRQLVEEGLVDCSATLEVIRTGQVVNLLQNTRNGRKLMLTGSPVLDERGRLSLIVVNERDITEIDALYKTLEQEKALKDQYKHQILDMQLAHLHDHEIIARSPAMVNVLHQAFKVSAVDSTVLLHGESGVGKGLIADIIHKFSPRAQHPMIRINCGAIPETLIEAELFGYERGAFTGARQSGKPGYFEAADGGTLLLDEVSELPLASQVKLLRFLEDGRITRVGGTTSRKLDVRILAATNRDLASMVQRSEFRKDLYYRLNVIPLWIPPLRERRECIFPMLQHYLEHFCAKLRKPALRLSREAADALIAYDYPGNVRELVNLCERLAVMCENNPIRLNDLPQNVTSQPQNREVFDELSLEGTSLKALLEAAECRILTKALETYGSQWTVARRLGINQSTVSRKIKKYGLGSESPQGPNSPMP</sequence>
<evidence type="ECO:0000256" key="6">
    <source>
        <dbReference type="ARBA" id="ARBA00023163"/>
    </source>
</evidence>
<evidence type="ECO:0000259" key="9">
    <source>
        <dbReference type="PROSITE" id="PS50112"/>
    </source>
</evidence>
<dbReference type="PANTHER" id="PTHR32071:SF57">
    <property type="entry name" value="C4-DICARBOXYLATE TRANSPORT TRANSCRIPTIONAL REGULATORY PROTEIN DCTD"/>
    <property type="match status" value="1"/>
</dbReference>
<dbReference type="InterPro" id="IPR003593">
    <property type="entry name" value="AAA+_ATPase"/>
</dbReference>
<dbReference type="InterPro" id="IPR025943">
    <property type="entry name" value="Sigma_54_int_dom_ATP-bd_2"/>
</dbReference>
<feature type="domain" description="PAS" evidence="9">
    <location>
        <begin position="39"/>
        <end position="91"/>
    </location>
</feature>
<keyword evidence="2" id="KW-0058">Aromatic hydrocarbons catabolism</keyword>
<evidence type="ECO:0000256" key="4">
    <source>
        <dbReference type="ARBA" id="ARBA00023015"/>
    </source>
</evidence>
<evidence type="ECO:0000256" key="1">
    <source>
        <dbReference type="ARBA" id="ARBA00022741"/>
    </source>
</evidence>
<dbReference type="InterPro" id="IPR058031">
    <property type="entry name" value="AAA_lid_NorR"/>
</dbReference>
<dbReference type="PROSITE" id="PS50045">
    <property type="entry name" value="SIGMA54_INTERACT_4"/>
    <property type="match status" value="1"/>
</dbReference>
<dbReference type="CDD" id="cd00130">
    <property type="entry name" value="PAS"/>
    <property type="match status" value="1"/>
</dbReference>
<evidence type="ECO:0000256" key="2">
    <source>
        <dbReference type="ARBA" id="ARBA00022797"/>
    </source>
</evidence>
<dbReference type="SUPFAM" id="SSF52540">
    <property type="entry name" value="P-loop containing nucleoside triphosphate hydrolases"/>
    <property type="match status" value="1"/>
</dbReference>
<keyword evidence="6" id="KW-0804">Transcription</keyword>
<dbReference type="GO" id="GO:0005524">
    <property type="term" value="F:ATP binding"/>
    <property type="evidence" value="ECO:0007669"/>
    <property type="project" value="UniProtKB-KW"/>
</dbReference>
<dbReference type="PROSITE" id="PS00688">
    <property type="entry name" value="SIGMA54_INTERACT_3"/>
    <property type="match status" value="1"/>
</dbReference>
<dbReference type="SUPFAM" id="SSF46689">
    <property type="entry name" value="Homeodomain-like"/>
    <property type="match status" value="1"/>
</dbReference>
<dbReference type="GO" id="GO:0006355">
    <property type="term" value="P:regulation of DNA-templated transcription"/>
    <property type="evidence" value="ECO:0007669"/>
    <property type="project" value="InterPro"/>
</dbReference>
<organism evidence="11">
    <name type="scientific">Desulfacinum infernum</name>
    <dbReference type="NCBI Taxonomy" id="35837"/>
    <lineage>
        <taxon>Bacteria</taxon>
        <taxon>Pseudomonadati</taxon>
        <taxon>Thermodesulfobacteriota</taxon>
        <taxon>Syntrophobacteria</taxon>
        <taxon>Syntrophobacterales</taxon>
        <taxon>Syntrophobacteraceae</taxon>
        <taxon>Desulfacinum</taxon>
    </lineage>
</organism>
<dbReference type="SMART" id="SM00382">
    <property type="entry name" value="AAA"/>
    <property type="match status" value="1"/>
</dbReference>
<reference evidence="11" key="1">
    <citation type="journal article" date="2020" name="mSystems">
        <title>Genome- and Community-Level Interaction Insights into Carbon Utilization and Element Cycling Functions of Hydrothermarchaeota in Hydrothermal Sediment.</title>
        <authorList>
            <person name="Zhou Z."/>
            <person name="Liu Y."/>
            <person name="Xu W."/>
            <person name="Pan J."/>
            <person name="Luo Z.H."/>
            <person name="Li M."/>
        </authorList>
    </citation>
    <scope>NUCLEOTIDE SEQUENCE [LARGE SCALE GENOMIC DNA]</scope>
    <source>
        <strain evidence="11">SpSt-456</strain>
    </source>
</reference>